<feature type="compositionally biased region" description="Basic and acidic residues" evidence="1">
    <location>
        <begin position="38"/>
        <end position="58"/>
    </location>
</feature>
<feature type="compositionally biased region" description="Basic and acidic residues" evidence="1">
    <location>
        <begin position="17"/>
        <end position="30"/>
    </location>
</feature>
<dbReference type="Proteomes" id="UP001305421">
    <property type="component" value="Chromosome"/>
</dbReference>
<feature type="region of interest" description="Disordered" evidence="1">
    <location>
        <begin position="1"/>
        <end position="108"/>
    </location>
</feature>
<dbReference type="RefSeq" id="WP_311183343.1">
    <property type="nucleotide sequence ID" value="NZ_CP115543.1"/>
</dbReference>
<keyword evidence="3" id="KW-1185">Reference proteome</keyword>
<organism evidence="2 3">
    <name type="scientific">Stenotrophomonas aracearum</name>
    <dbReference type="NCBI Taxonomy" id="3003272"/>
    <lineage>
        <taxon>Bacteria</taxon>
        <taxon>Pseudomonadati</taxon>
        <taxon>Pseudomonadota</taxon>
        <taxon>Gammaproteobacteria</taxon>
        <taxon>Lysobacterales</taxon>
        <taxon>Lysobacteraceae</taxon>
        <taxon>Stenotrophomonas</taxon>
    </lineage>
</organism>
<reference evidence="2 3" key="1">
    <citation type="submission" date="2022-12" db="EMBL/GenBank/DDBJ databases">
        <title>Two new species, Stenotrophomonas aracearum and Stenotrophomonas oahuensis, isolated from Anthurium (Araceae family) in Hawaii.</title>
        <authorList>
            <person name="Chunag S.C."/>
            <person name="Dobhal S."/>
            <person name="Alvarez A."/>
            <person name="Arif M."/>
        </authorList>
    </citation>
    <scope>NUCLEOTIDE SEQUENCE [LARGE SCALE GENOMIC DNA]</scope>
    <source>
        <strain evidence="2 3">A5588</strain>
    </source>
</reference>
<accession>A0ABY9YEG3</accession>
<dbReference type="EMBL" id="CP115543">
    <property type="protein sequence ID" value="WNH48830.1"/>
    <property type="molecule type" value="Genomic_DNA"/>
</dbReference>
<sequence>MPRDPLREATPPVPGEQRAKHDLQDAEDRGAGMSPSEAPEHLRTGVDEVHASRDRKDPSGQPNADCEEHPHHRAARKAHESDNQDEALEETFPASDPTSPFVPAKIPK</sequence>
<evidence type="ECO:0000313" key="3">
    <source>
        <dbReference type="Proteomes" id="UP001305421"/>
    </source>
</evidence>
<evidence type="ECO:0000256" key="1">
    <source>
        <dbReference type="SAM" id="MobiDB-lite"/>
    </source>
</evidence>
<evidence type="ECO:0000313" key="2">
    <source>
        <dbReference type="EMBL" id="WNH48830.1"/>
    </source>
</evidence>
<gene>
    <name evidence="2" type="ORF">PDM28_00400</name>
</gene>
<name>A0ABY9YEG3_9GAMM</name>
<proteinExistence type="predicted"/>
<protein>
    <submittedName>
        <fullName evidence="2">Uncharacterized protein</fullName>
    </submittedName>
</protein>